<dbReference type="OrthoDB" id="10251869at2759"/>
<dbReference type="EMBL" id="JXTI01000117">
    <property type="protein sequence ID" value="KWX12441.1"/>
    <property type="molecule type" value="Genomic_DNA"/>
</dbReference>
<organism evidence="1 2">
    <name type="scientific">Giardia duodenalis assemblage B</name>
    <dbReference type="NCBI Taxonomy" id="1394984"/>
    <lineage>
        <taxon>Eukaryota</taxon>
        <taxon>Metamonada</taxon>
        <taxon>Diplomonadida</taxon>
        <taxon>Hexamitidae</taxon>
        <taxon>Giardiinae</taxon>
        <taxon>Giardia</taxon>
    </lineage>
</organism>
<comment type="caution">
    <text evidence="1">The sequence shown here is derived from an EMBL/GenBank/DDBJ whole genome shotgun (WGS) entry which is preliminary data.</text>
</comment>
<dbReference type="VEuPathDB" id="GiardiaDB:QR46_3581"/>
<evidence type="ECO:0000313" key="2">
    <source>
        <dbReference type="Proteomes" id="UP000070089"/>
    </source>
</evidence>
<evidence type="ECO:0000313" key="1">
    <source>
        <dbReference type="EMBL" id="KWX12441.1"/>
    </source>
</evidence>
<protein>
    <submittedName>
        <fullName evidence="1">Uncharacterized protein</fullName>
    </submittedName>
</protein>
<reference evidence="1 2" key="1">
    <citation type="journal article" date="2015" name="Mol. Biochem. Parasitol.">
        <title>Identification of polymorphic genes for use in assemblage B genotyping assays through comparative genomics of multiple assemblage B Giardia duodenalis isolates.</title>
        <authorList>
            <person name="Wielinga C."/>
            <person name="Thompson R.C."/>
            <person name="Monis P."/>
            <person name="Ryan U."/>
        </authorList>
    </citation>
    <scope>NUCLEOTIDE SEQUENCE [LARGE SCALE GENOMIC DNA]</scope>
    <source>
        <strain evidence="1 2">BAH15c1</strain>
    </source>
</reference>
<proteinExistence type="predicted"/>
<name>A0A132NQV8_GIAIN</name>
<dbReference type="AlphaFoldDB" id="A0A132NQV8"/>
<accession>A0A132NQV8</accession>
<gene>
    <name evidence="1" type="ORF">QR46_3581</name>
</gene>
<sequence>MSKKLMDNDSLETLEQSACIPLKCSLPCDSRSQIYRCRLENPNTRSFFQQADYAERDLDLLLYRSKRHIDKTVSVMNHQTERMRQMIFGQMVTAINQNVEASRLQAQLAKRSGVRKRAADMNAAECQQYAQTQVDLLKMQTNPEEFLQRITKRSSTYTRQQDGGTDEELRSFASCRTRLNKIDLQFLGPSPRNGLSDKEVKQEMRELFDSL</sequence>
<dbReference type="Proteomes" id="UP000070089">
    <property type="component" value="Unassembled WGS sequence"/>
</dbReference>